<evidence type="ECO:0000313" key="3">
    <source>
        <dbReference type="Proteomes" id="UP000294530"/>
    </source>
</evidence>
<sequence length="408" mass="45290">MSRLTFISSLALLVTSCKAQIRANDEICVMGDFNYCPVDDLTPSALDRSIVILPGGATRCAFDDFSVPGANYTTNSTYFFQVFPAPSKTKLMLYFQGGGACVDEATCSFGVQCMFQTFNANARPLSNGVLDRSNVENVFNDYNIVHLPYCTGDLHVGSTMKSDFGSTLNSSLNRPECLGHNMSLHMVGYNNTMAVLEWAVTNYPNPEEIIISGYSAGAIGAQMVSGLVAEIWHVKEKNIRYSVLSDSYVGVMHNEEAAGKILSTYGMCDLDLKLTNSLQDACKQTTVSFTGIISHLITATTDVQWLFIQSMYDRDQRFYYQLQQDGITGHPFTNLVSGEDFYSKMMAMIDVYKNVSNDISTFYVNNSQHVFLTRNNYYYNATRTPSGELLGSFLKKWLVTDLSLDTVA</sequence>
<evidence type="ECO:0000256" key="1">
    <source>
        <dbReference type="SAM" id="SignalP"/>
    </source>
</evidence>
<dbReference type="PANTHER" id="PTHR21562">
    <property type="entry name" value="NOTUM-RELATED"/>
    <property type="match status" value="1"/>
</dbReference>
<dbReference type="Pfam" id="PF03283">
    <property type="entry name" value="PAE"/>
    <property type="match status" value="1"/>
</dbReference>
<evidence type="ECO:0000313" key="2">
    <source>
        <dbReference type="EMBL" id="TDH74172.1"/>
    </source>
</evidence>
<name>A0A976P0G2_BRELC</name>
<dbReference type="Proteomes" id="UP000294530">
    <property type="component" value="Unassembled WGS sequence"/>
</dbReference>
<dbReference type="EMBL" id="SHOA02000018">
    <property type="protein sequence ID" value="TDH74172.1"/>
    <property type="molecule type" value="Genomic_DNA"/>
</dbReference>
<dbReference type="KEGG" id="blac:94344909"/>
<dbReference type="InterPro" id="IPR029058">
    <property type="entry name" value="AB_hydrolase_fold"/>
</dbReference>
<keyword evidence="1" id="KW-0732">Signal</keyword>
<protein>
    <submittedName>
        <fullName evidence="2">Uncharacterized protein</fullName>
    </submittedName>
</protein>
<dbReference type="GeneID" id="94344909"/>
<reference evidence="2 3" key="1">
    <citation type="journal article" date="2021" name="Genome Biol.">
        <title>AFLAP: assembly-free linkage analysis pipeline using k-mers from genome sequencing data.</title>
        <authorList>
            <person name="Fletcher K."/>
            <person name="Zhang L."/>
            <person name="Gil J."/>
            <person name="Han R."/>
            <person name="Cavanaugh K."/>
            <person name="Michelmore R."/>
        </authorList>
    </citation>
    <scope>NUCLEOTIDE SEQUENCE [LARGE SCALE GENOMIC DNA]</scope>
    <source>
        <strain evidence="2 3">SF5</strain>
    </source>
</reference>
<gene>
    <name evidence="2" type="ORF">CCR75_001133</name>
</gene>
<dbReference type="SUPFAM" id="SSF53474">
    <property type="entry name" value="alpha/beta-Hydrolases"/>
    <property type="match status" value="1"/>
</dbReference>
<dbReference type="RefSeq" id="XP_067823670.1">
    <property type="nucleotide sequence ID" value="XM_067959238.1"/>
</dbReference>
<proteinExistence type="predicted"/>
<dbReference type="PANTHER" id="PTHR21562:SF83">
    <property type="entry name" value="PECTIN ACETYLESTERASE 4"/>
    <property type="match status" value="1"/>
</dbReference>
<dbReference type="PROSITE" id="PS51257">
    <property type="entry name" value="PROKAR_LIPOPROTEIN"/>
    <property type="match status" value="1"/>
</dbReference>
<dbReference type="OrthoDB" id="2015280at2759"/>
<feature type="chain" id="PRO_5037446801" evidence="1">
    <location>
        <begin position="20"/>
        <end position="408"/>
    </location>
</feature>
<organism evidence="2 3">
    <name type="scientific">Bremia lactucae</name>
    <name type="common">Lettuce downy mildew</name>
    <dbReference type="NCBI Taxonomy" id="4779"/>
    <lineage>
        <taxon>Eukaryota</taxon>
        <taxon>Sar</taxon>
        <taxon>Stramenopiles</taxon>
        <taxon>Oomycota</taxon>
        <taxon>Peronosporomycetes</taxon>
        <taxon>Peronosporales</taxon>
        <taxon>Peronosporaceae</taxon>
        <taxon>Bremia</taxon>
    </lineage>
</organism>
<dbReference type="GO" id="GO:0016787">
    <property type="term" value="F:hydrolase activity"/>
    <property type="evidence" value="ECO:0007669"/>
    <property type="project" value="InterPro"/>
</dbReference>
<accession>A0A976P0G2</accession>
<comment type="caution">
    <text evidence="2">The sequence shown here is derived from an EMBL/GenBank/DDBJ whole genome shotgun (WGS) entry which is preliminary data.</text>
</comment>
<dbReference type="AlphaFoldDB" id="A0A976P0G2"/>
<feature type="signal peptide" evidence="1">
    <location>
        <begin position="1"/>
        <end position="19"/>
    </location>
</feature>
<dbReference type="InterPro" id="IPR004963">
    <property type="entry name" value="PAE/NOTUM"/>
</dbReference>
<keyword evidence="3" id="KW-1185">Reference proteome</keyword>